<evidence type="ECO:0000256" key="6">
    <source>
        <dbReference type="ARBA" id="ARBA00023136"/>
    </source>
</evidence>
<dbReference type="PIRSF" id="PIRSF006603">
    <property type="entry name" value="DinF"/>
    <property type="match status" value="1"/>
</dbReference>
<dbReference type="Pfam" id="PF01554">
    <property type="entry name" value="MatE"/>
    <property type="match status" value="2"/>
</dbReference>
<feature type="transmembrane region" description="Helical" evidence="7">
    <location>
        <begin position="289"/>
        <end position="310"/>
    </location>
</feature>
<dbReference type="InterPro" id="IPR052031">
    <property type="entry name" value="Membrane_Transporter-Flippase"/>
</dbReference>
<dbReference type="RefSeq" id="WP_091135294.1">
    <property type="nucleotide sequence ID" value="NZ_FMVJ01000007.1"/>
</dbReference>
<evidence type="ECO:0000313" key="8">
    <source>
        <dbReference type="EMBL" id="SCY88819.1"/>
    </source>
</evidence>
<keyword evidence="3" id="KW-1003">Cell membrane</keyword>
<feature type="transmembrane region" description="Helical" evidence="7">
    <location>
        <begin position="28"/>
        <end position="53"/>
    </location>
</feature>
<dbReference type="PANTHER" id="PTHR43549:SF2">
    <property type="entry name" value="MULTIDRUG RESISTANCE PROTEIN NORM-RELATED"/>
    <property type="match status" value="1"/>
</dbReference>
<feature type="transmembrane region" description="Helical" evidence="7">
    <location>
        <begin position="331"/>
        <end position="354"/>
    </location>
</feature>
<dbReference type="STRING" id="549386.SAMN02927923_02704"/>
<evidence type="ECO:0000313" key="9">
    <source>
        <dbReference type="Proteomes" id="UP000199569"/>
    </source>
</evidence>
<reference evidence="8 9" key="1">
    <citation type="submission" date="2016-10" db="EMBL/GenBank/DDBJ databases">
        <authorList>
            <person name="de Groot N.N."/>
        </authorList>
    </citation>
    <scope>NUCLEOTIDE SEQUENCE [LARGE SCALE GENOMIC DNA]</scope>
    <source>
        <strain evidence="8 9">CGMCC 1.7666</strain>
    </source>
</reference>
<evidence type="ECO:0000256" key="7">
    <source>
        <dbReference type="SAM" id="Phobius"/>
    </source>
</evidence>
<feature type="transmembrane region" description="Helical" evidence="7">
    <location>
        <begin position="425"/>
        <end position="448"/>
    </location>
</feature>
<keyword evidence="5 7" id="KW-1133">Transmembrane helix</keyword>
<feature type="transmembrane region" description="Helical" evidence="7">
    <location>
        <begin position="247"/>
        <end position="269"/>
    </location>
</feature>
<accession>A0A1G5JM48</accession>
<keyword evidence="4 7" id="KW-0812">Transmembrane</keyword>
<evidence type="ECO:0000256" key="5">
    <source>
        <dbReference type="ARBA" id="ARBA00022989"/>
    </source>
</evidence>
<dbReference type="InterPro" id="IPR002528">
    <property type="entry name" value="MATE_fam"/>
</dbReference>
<dbReference type="AlphaFoldDB" id="A0A1G5JM48"/>
<dbReference type="GO" id="GO:0005886">
    <property type="term" value="C:plasma membrane"/>
    <property type="evidence" value="ECO:0007669"/>
    <property type="project" value="UniProtKB-SubCell"/>
</dbReference>
<organism evidence="8 9">
    <name type="scientific">Microvirga guangxiensis</name>
    <dbReference type="NCBI Taxonomy" id="549386"/>
    <lineage>
        <taxon>Bacteria</taxon>
        <taxon>Pseudomonadati</taxon>
        <taxon>Pseudomonadota</taxon>
        <taxon>Alphaproteobacteria</taxon>
        <taxon>Hyphomicrobiales</taxon>
        <taxon>Methylobacteriaceae</taxon>
        <taxon>Microvirga</taxon>
    </lineage>
</organism>
<feature type="transmembrane region" description="Helical" evidence="7">
    <location>
        <begin position="147"/>
        <end position="168"/>
    </location>
</feature>
<protein>
    <submittedName>
        <fullName evidence="8">Putative efflux protein, MATE family</fullName>
    </submittedName>
</protein>
<dbReference type="GO" id="GO:0015297">
    <property type="term" value="F:antiporter activity"/>
    <property type="evidence" value="ECO:0007669"/>
    <property type="project" value="InterPro"/>
</dbReference>
<evidence type="ECO:0000256" key="3">
    <source>
        <dbReference type="ARBA" id="ARBA00022475"/>
    </source>
</evidence>
<name>A0A1G5JM48_9HYPH</name>
<feature type="transmembrane region" description="Helical" evidence="7">
    <location>
        <begin position="65"/>
        <end position="90"/>
    </location>
</feature>
<evidence type="ECO:0000256" key="4">
    <source>
        <dbReference type="ARBA" id="ARBA00022692"/>
    </source>
</evidence>
<keyword evidence="9" id="KW-1185">Reference proteome</keyword>
<evidence type="ECO:0000256" key="2">
    <source>
        <dbReference type="ARBA" id="ARBA00022448"/>
    </source>
</evidence>
<dbReference type="GO" id="GO:0042910">
    <property type="term" value="F:xenobiotic transmembrane transporter activity"/>
    <property type="evidence" value="ECO:0007669"/>
    <property type="project" value="InterPro"/>
</dbReference>
<dbReference type="InterPro" id="IPR048279">
    <property type="entry name" value="MdtK-like"/>
</dbReference>
<comment type="subcellular location">
    <subcellularLocation>
        <location evidence="1">Cell inner membrane</location>
        <topology evidence="1">Multi-pass membrane protein</topology>
    </subcellularLocation>
</comment>
<gene>
    <name evidence="8" type="ORF">SAMN02927923_02704</name>
</gene>
<dbReference type="Proteomes" id="UP000199569">
    <property type="component" value="Unassembled WGS sequence"/>
</dbReference>
<feature type="transmembrane region" description="Helical" evidence="7">
    <location>
        <begin position="374"/>
        <end position="392"/>
    </location>
</feature>
<dbReference type="OrthoDB" id="9806302at2"/>
<proteinExistence type="predicted"/>
<dbReference type="PANTHER" id="PTHR43549">
    <property type="entry name" value="MULTIDRUG RESISTANCE PROTEIN YPNP-RELATED"/>
    <property type="match status" value="1"/>
</dbReference>
<keyword evidence="6 7" id="KW-0472">Membrane</keyword>
<feature type="transmembrane region" description="Helical" evidence="7">
    <location>
        <begin position="180"/>
        <end position="200"/>
    </location>
</feature>
<feature type="transmembrane region" description="Helical" evidence="7">
    <location>
        <begin position="111"/>
        <end position="135"/>
    </location>
</feature>
<keyword evidence="2" id="KW-0813">Transport</keyword>
<feature type="transmembrane region" description="Helical" evidence="7">
    <location>
        <begin position="206"/>
        <end position="226"/>
    </location>
</feature>
<dbReference type="EMBL" id="FMVJ01000007">
    <property type="protein sequence ID" value="SCY88819.1"/>
    <property type="molecule type" value="Genomic_DNA"/>
</dbReference>
<feature type="transmembrane region" description="Helical" evidence="7">
    <location>
        <begin position="399"/>
        <end position="419"/>
    </location>
</feature>
<evidence type="ECO:0000256" key="1">
    <source>
        <dbReference type="ARBA" id="ARBA00004429"/>
    </source>
</evidence>
<sequence>MDIKPAGSSAGTHSDTPVFVQGSTMRHVLVMTATGGAGLIAIFIVDLVSLLYISWLNDPSMTAGVGIATVVMFFSVSINVGLMIPIGALVSRAMGARLYDDARRLATSGSIIMTAIGLGVSLIALPFLPLILGAMGASGRTYQIAHSFLWIALPTNALMAGGMAFSTILRAAGDAKRSMYATLSVAVVTVLLDPVLIFALDLKSDGAAITINIARVAYLYVGYLYVTRAHKLLAKPSLKSILRDARPFFAIAVPAILTNLAAPAANAFFTGIMAQFGDEAIAASAIIDRVVPVSFAGVFALAGAIGPVLGQNWGARRYDRMKQTLKDSLTFMILYILGVWLLLFLLQTPIVIAFNAPPLTAELVRFFCQLSGPIWLFVSLVFVANASFNNLGYPLLSTFFNWGRATLGMIPFAYYGAQIGGPKGALLGIGAGSIVFGIAAIITAFWTIRRLERQAVPIP</sequence>